<proteinExistence type="predicted"/>
<dbReference type="InterPro" id="IPR025942">
    <property type="entry name" value="SpoVIF"/>
</dbReference>
<comment type="caution">
    <text evidence="1">The sequence shown here is derived from an EMBL/GenBank/DDBJ whole genome shotgun (WGS) entry which is preliminary data.</text>
</comment>
<dbReference type="Proteomes" id="UP000321400">
    <property type="component" value="Unassembled WGS sequence"/>
</dbReference>
<keyword evidence="2" id="KW-1185">Reference proteome</keyword>
<reference evidence="1 2" key="1">
    <citation type="submission" date="2019-07" db="EMBL/GenBank/DDBJ databases">
        <title>Whole genome shotgun sequence of Halolactibacillus alkaliphilus NBRC 103919.</title>
        <authorList>
            <person name="Hosoyama A."/>
            <person name="Uohara A."/>
            <person name="Ohji S."/>
            <person name="Ichikawa N."/>
        </authorList>
    </citation>
    <scope>NUCLEOTIDE SEQUENCE [LARGE SCALE GENOMIC DNA]</scope>
    <source>
        <strain evidence="1 2">NBRC 103919</strain>
    </source>
</reference>
<protein>
    <recommendedName>
        <fullName evidence="3">Stage VI sporulation protein F</fullName>
    </recommendedName>
</protein>
<organism evidence="1 2">
    <name type="scientific">Halolactibacillus alkaliphilus</name>
    <dbReference type="NCBI Taxonomy" id="442899"/>
    <lineage>
        <taxon>Bacteria</taxon>
        <taxon>Bacillati</taxon>
        <taxon>Bacillota</taxon>
        <taxon>Bacilli</taxon>
        <taxon>Bacillales</taxon>
        <taxon>Bacillaceae</taxon>
        <taxon>Halolactibacillus</taxon>
    </lineage>
</organism>
<dbReference type="RefSeq" id="WP_170243669.1">
    <property type="nucleotide sequence ID" value="NZ_BJYE01000011.1"/>
</dbReference>
<dbReference type="Pfam" id="PF14069">
    <property type="entry name" value="SpoVIF"/>
    <property type="match status" value="1"/>
</dbReference>
<accession>A0A511X188</accession>
<dbReference type="STRING" id="442899.SAMN05720591_11050"/>
<gene>
    <name evidence="1" type="ORF">HAL01_11590</name>
</gene>
<sequence length="86" mass="9902">MDQHQLEQFMQYIERHTSLSADDIYSVVASLDQADLKDEQTVASLVSKLERLTNKPLSEQKRAEVIRIITTNQQQAGLLSLLKFFH</sequence>
<evidence type="ECO:0000313" key="1">
    <source>
        <dbReference type="EMBL" id="GEN56695.1"/>
    </source>
</evidence>
<name>A0A511X188_9BACI</name>
<dbReference type="AlphaFoldDB" id="A0A511X188"/>
<evidence type="ECO:0000313" key="2">
    <source>
        <dbReference type="Proteomes" id="UP000321400"/>
    </source>
</evidence>
<evidence type="ECO:0008006" key="3">
    <source>
        <dbReference type="Google" id="ProtNLM"/>
    </source>
</evidence>
<dbReference type="EMBL" id="BJYE01000011">
    <property type="protein sequence ID" value="GEN56695.1"/>
    <property type="molecule type" value="Genomic_DNA"/>
</dbReference>